<protein>
    <submittedName>
        <fullName evidence="1">Uncharacterized protein</fullName>
    </submittedName>
</protein>
<proteinExistence type="predicted"/>
<reference evidence="2" key="1">
    <citation type="journal article" date="2019" name="Microbiol. Resour. Announc.">
        <title>Draft Genomic Sequences of Streptomyces misionensis and Streptomyces albidoflavus, bacteria applied for phytopathogen biocontrol.</title>
        <authorList>
            <person name="Pylro V."/>
            <person name="Dias A."/>
            <person name="Andreote F."/>
            <person name="Varani A."/>
            <person name="Andreote C."/>
            <person name="Bernardo E."/>
            <person name="Martins T."/>
        </authorList>
    </citation>
    <scope>NUCLEOTIDE SEQUENCE [LARGE SCALE GENOMIC DNA]</scope>
    <source>
        <strain evidence="2">77</strain>
    </source>
</reference>
<sequence>MTDARVVVIDHNRFHGFPSHIRWEAPVSECAADVDGARIKIDHADVEFFLGRWVTASPQRALDVRSMGDFINSSL</sequence>
<comment type="caution">
    <text evidence="1">The sequence shown here is derived from an EMBL/GenBank/DDBJ whole genome shotgun (WGS) entry which is preliminary data.</text>
</comment>
<dbReference type="EMBL" id="VOGX01000081">
    <property type="protein sequence ID" value="TWV17168.1"/>
    <property type="molecule type" value="Genomic_DNA"/>
</dbReference>
<organism evidence="1 2">
    <name type="scientific">Streptomyces albidoflavus</name>
    <dbReference type="NCBI Taxonomy" id="1886"/>
    <lineage>
        <taxon>Bacteria</taxon>
        <taxon>Bacillati</taxon>
        <taxon>Actinomycetota</taxon>
        <taxon>Actinomycetes</taxon>
        <taxon>Kitasatosporales</taxon>
        <taxon>Streptomycetaceae</taxon>
        <taxon>Streptomyces</taxon>
        <taxon>Streptomyces albidoflavus group</taxon>
    </lineage>
</organism>
<gene>
    <name evidence="1" type="ORF">FRZ02_31115</name>
</gene>
<evidence type="ECO:0000313" key="2">
    <source>
        <dbReference type="Proteomes" id="UP000318052"/>
    </source>
</evidence>
<name>A0ABY3GQY7_9ACTN</name>
<accession>A0ABY3GQY7</accession>
<evidence type="ECO:0000313" key="1">
    <source>
        <dbReference type="EMBL" id="TWV17168.1"/>
    </source>
</evidence>
<keyword evidence="2" id="KW-1185">Reference proteome</keyword>
<dbReference type="Proteomes" id="UP000318052">
    <property type="component" value="Unassembled WGS sequence"/>
</dbReference>
<dbReference type="RefSeq" id="WP_146583362.1">
    <property type="nucleotide sequence ID" value="NZ_VOGX01000081.1"/>
</dbReference>